<keyword evidence="11 15" id="KW-0863">Zinc-finger</keyword>
<dbReference type="OrthoDB" id="4034597at2759"/>
<dbReference type="Pfam" id="PF21290">
    <property type="entry name" value="UBA_BIRC2-3"/>
    <property type="match status" value="2"/>
</dbReference>
<dbReference type="InterPro" id="IPR041933">
    <property type="entry name" value="BIRC2/BIRC3_UBA"/>
</dbReference>
<feature type="compositionally biased region" description="Gly residues" evidence="17">
    <location>
        <begin position="145"/>
        <end position="156"/>
    </location>
</feature>
<keyword evidence="12" id="KW-0833">Ubl conjugation pathway</keyword>
<dbReference type="FunFam" id="3.30.40.10:FF:000184">
    <property type="entry name" value="Baculoviral IAP repeat containing 2"/>
    <property type="match status" value="2"/>
</dbReference>
<evidence type="ECO:0000256" key="6">
    <source>
        <dbReference type="ARBA" id="ARBA00022490"/>
    </source>
</evidence>
<dbReference type="CDD" id="cd16713">
    <property type="entry name" value="RING-HC_BIRC2_3_7"/>
    <property type="match status" value="2"/>
</dbReference>
<dbReference type="SMART" id="SM00184">
    <property type="entry name" value="RING"/>
    <property type="match status" value="2"/>
</dbReference>
<protein>
    <recommendedName>
        <fullName evidence="5">RING-type E3 ubiquitin transferase</fullName>
        <ecNumber evidence="5">2.3.2.27</ecNumber>
    </recommendedName>
</protein>
<dbReference type="FunFam" id="1.10.533.10:FF:000012">
    <property type="entry name" value="baculoviral IAP repeat-containing protein 2"/>
    <property type="match status" value="1"/>
</dbReference>
<evidence type="ECO:0000256" key="7">
    <source>
        <dbReference type="ARBA" id="ARBA00022679"/>
    </source>
</evidence>
<keyword evidence="10" id="KW-0677">Repeat</keyword>
<feature type="coiled-coil region" evidence="16">
    <location>
        <begin position="635"/>
        <end position="662"/>
    </location>
</feature>
<feature type="region of interest" description="Disordered" evidence="17">
    <location>
        <begin position="109"/>
        <end position="196"/>
    </location>
</feature>
<proteinExistence type="inferred from homology"/>
<evidence type="ECO:0000313" key="21">
    <source>
        <dbReference type="Proteomes" id="UP000700334"/>
    </source>
</evidence>
<dbReference type="SMART" id="SM00114">
    <property type="entry name" value="CARD"/>
    <property type="match status" value="2"/>
</dbReference>
<dbReference type="GO" id="GO:0051726">
    <property type="term" value="P:regulation of cell cycle"/>
    <property type="evidence" value="ECO:0007669"/>
    <property type="project" value="TreeGrafter"/>
</dbReference>
<feature type="domain" description="RING-type" evidence="18">
    <location>
        <begin position="1424"/>
        <end position="1459"/>
    </location>
</feature>
<dbReference type="GO" id="GO:0008270">
    <property type="term" value="F:zinc ion binding"/>
    <property type="evidence" value="ECO:0007669"/>
    <property type="project" value="UniProtKB-KW"/>
</dbReference>
<dbReference type="PROSITE" id="PS50209">
    <property type="entry name" value="CARD"/>
    <property type="match status" value="2"/>
</dbReference>
<dbReference type="Pfam" id="PF13920">
    <property type="entry name" value="zf-C3HC4_3"/>
    <property type="match status" value="2"/>
</dbReference>
<dbReference type="InterPro" id="IPR001315">
    <property type="entry name" value="CARD"/>
</dbReference>
<evidence type="ECO:0000256" key="1">
    <source>
        <dbReference type="ARBA" id="ARBA00000900"/>
    </source>
</evidence>
<evidence type="ECO:0000259" key="19">
    <source>
        <dbReference type="PROSITE" id="PS50209"/>
    </source>
</evidence>
<dbReference type="FunFam" id="1.10.8.10:FF:000084">
    <property type="entry name" value="E3 ubiquitin-protein ligase XIAP"/>
    <property type="match status" value="1"/>
</dbReference>
<dbReference type="Gene3D" id="1.10.533.10">
    <property type="entry name" value="Death Domain, Fas"/>
    <property type="match status" value="2"/>
</dbReference>
<dbReference type="EC" id="2.3.2.27" evidence="5"/>
<dbReference type="GO" id="GO:0043027">
    <property type="term" value="F:cysteine-type endopeptidase inhibitor activity involved in apoptotic process"/>
    <property type="evidence" value="ECO:0007669"/>
    <property type="project" value="TreeGrafter"/>
</dbReference>
<keyword evidence="6" id="KW-0963">Cytoplasm</keyword>
<dbReference type="SMART" id="SM00238">
    <property type="entry name" value="BIR"/>
    <property type="match status" value="6"/>
</dbReference>
<gene>
    <name evidence="20" type="ORF">J0S82_014392</name>
</gene>
<dbReference type="GO" id="GO:0005737">
    <property type="term" value="C:cytoplasm"/>
    <property type="evidence" value="ECO:0007669"/>
    <property type="project" value="UniProtKB-SubCell"/>
</dbReference>
<dbReference type="GO" id="GO:0043123">
    <property type="term" value="P:positive regulation of canonical NF-kappaB signal transduction"/>
    <property type="evidence" value="ECO:0007669"/>
    <property type="project" value="UniProtKB-ARBA"/>
</dbReference>
<keyword evidence="9" id="KW-0479">Metal-binding</keyword>
<dbReference type="PANTHER" id="PTHR10044:SF79">
    <property type="entry name" value="BACULOVIRAL IAP REPEAT-CONTAINING PROTEIN 2"/>
    <property type="match status" value="1"/>
</dbReference>
<evidence type="ECO:0000256" key="13">
    <source>
        <dbReference type="ARBA" id="ARBA00022833"/>
    </source>
</evidence>
<dbReference type="GO" id="GO:0005634">
    <property type="term" value="C:nucleus"/>
    <property type="evidence" value="ECO:0007669"/>
    <property type="project" value="UniProtKB-SubCell"/>
</dbReference>
<keyword evidence="7" id="KW-0808">Transferase</keyword>
<dbReference type="FunFam" id="1.10.1170.10:FF:000005">
    <property type="entry name" value="Baculoviral IAP repeat containing 2"/>
    <property type="match status" value="2"/>
</dbReference>
<dbReference type="CDD" id="cd00022">
    <property type="entry name" value="BIR"/>
    <property type="match status" value="5"/>
</dbReference>
<comment type="subcellular location">
    <subcellularLocation>
        <location evidence="3">Cytoplasm</location>
    </subcellularLocation>
    <subcellularLocation>
        <location evidence="2">Nucleus</location>
    </subcellularLocation>
</comment>
<evidence type="ECO:0000256" key="11">
    <source>
        <dbReference type="ARBA" id="ARBA00022771"/>
    </source>
</evidence>
<dbReference type="FunFam" id="1.10.1170.10:FF:000006">
    <property type="entry name" value="Baculoviral IAP repeat containing 2"/>
    <property type="match status" value="1"/>
</dbReference>
<evidence type="ECO:0000256" key="10">
    <source>
        <dbReference type="ARBA" id="ARBA00022737"/>
    </source>
</evidence>
<dbReference type="PROSITE" id="PS01282">
    <property type="entry name" value="BIR_REPEAT_1"/>
    <property type="match status" value="4"/>
</dbReference>
<dbReference type="CDD" id="cd14394">
    <property type="entry name" value="UBA_BIRC2_3"/>
    <property type="match status" value="2"/>
</dbReference>
<evidence type="ECO:0000256" key="15">
    <source>
        <dbReference type="PROSITE-ProRule" id="PRU00175"/>
    </source>
</evidence>
<dbReference type="GO" id="GO:0060546">
    <property type="term" value="P:negative regulation of necroptotic process"/>
    <property type="evidence" value="ECO:0007669"/>
    <property type="project" value="TreeGrafter"/>
</dbReference>
<dbReference type="PROSITE" id="PS50143">
    <property type="entry name" value="BIR_REPEAT_2"/>
    <property type="match status" value="6"/>
</dbReference>
<evidence type="ECO:0000256" key="3">
    <source>
        <dbReference type="ARBA" id="ARBA00004496"/>
    </source>
</evidence>
<evidence type="ECO:0000256" key="4">
    <source>
        <dbReference type="ARBA" id="ARBA00006672"/>
    </source>
</evidence>
<comment type="catalytic activity">
    <reaction evidence="1">
        <text>S-ubiquitinyl-[E2 ubiquitin-conjugating enzyme]-L-cysteine + [acceptor protein]-L-lysine = [E2 ubiquitin-conjugating enzyme]-L-cysteine + N(6)-ubiquitinyl-[acceptor protein]-L-lysine.</text>
        <dbReference type="EC" id="2.3.2.27"/>
    </reaction>
</comment>
<dbReference type="InterPro" id="IPR001370">
    <property type="entry name" value="BIR_rpt"/>
</dbReference>
<evidence type="ECO:0000256" key="2">
    <source>
        <dbReference type="ARBA" id="ARBA00004123"/>
    </source>
</evidence>
<comment type="similarity">
    <text evidence="4">Belongs to the IAP family.</text>
</comment>
<evidence type="ECO:0000256" key="17">
    <source>
        <dbReference type="SAM" id="MobiDB-lite"/>
    </source>
</evidence>
<dbReference type="SUPFAM" id="SSF57924">
    <property type="entry name" value="Inhibitor of apoptosis (IAP) repeat"/>
    <property type="match status" value="6"/>
</dbReference>
<evidence type="ECO:0000256" key="8">
    <source>
        <dbReference type="ARBA" id="ARBA00022703"/>
    </source>
</evidence>
<keyword evidence="16" id="KW-0175">Coiled coil</keyword>
<dbReference type="GO" id="GO:0006915">
    <property type="term" value="P:apoptotic process"/>
    <property type="evidence" value="ECO:0007669"/>
    <property type="project" value="UniProtKB-KW"/>
</dbReference>
<dbReference type="InterPro" id="IPR011029">
    <property type="entry name" value="DEATH-like_dom_sf"/>
</dbReference>
<feature type="domain" description="RING-type" evidence="18">
    <location>
        <begin position="779"/>
        <end position="814"/>
    </location>
</feature>
<evidence type="ECO:0000256" key="12">
    <source>
        <dbReference type="ARBA" id="ARBA00022786"/>
    </source>
</evidence>
<dbReference type="InterPro" id="IPR050784">
    <property type="entry name" value="IAP"/>
</dbReference>
<dbReference type="FunFam" id="1.10.1170.10:FF:000010">
    <property type="entry name" value="Baculoviral IAP repeat containing 2"/>
    <property type="match status" value="2"/>
</dbReference>
<feature type="domain" description="CARD" evidence="19">
    <location>
        <begin position="1274"/>
        <end position="1364"/>
    </location>
</feature>
<dbReference type="Proteomes" id="UP000700334">
    <property type="component" value="Unassembled WGS sequence"/>
</dbReference>
<dbReference type="CDD" id="cd08329">
    <property type="entry name" value="CARD_BIRC2_BIRC3"/>
    <property type="match status" value="1"/>
</dbReference>
<keyword evidence="21" id="KW-1185">Reference proteome</keyword>
<dbReference type="GO" id="GO:0033209">
    <property type="term" value="P:tumor necrosis factor-mediated signaling pathway"/>
    <property type="evidence" value="ECO:0007669"/>
    <property type="project" value="UniProtKB-ARBA"/>
</dbReference>
<keyword evidence="8" id="KW-0053">Apoptosis</keyword>
<dbReference type="GO" id="GO:0061630">
    <property type="term" value="F:ubiquitin protein ligase activity"/>
    <property type="evidence" value="ECO:0007669"/>
    <property type="project" value="UniProtKB-EC"/>
</dbReference>
<dbReference type="Gene3D" id="1.10.1170.10">
    <property type="entry name" value="Inhibitor Of Apoptosis Protein (2mihbC-IAP-1), Chain A"/>
    <property type="match status" value="6"/>
</dbReference>
<dbReference type="EMBL" id="JAGFMF010011417">
    <property type="protein sequence ID" value="KAG8523257.1"/>
    <property type="molecule type" value="Genomic_DNA"/>
</dbReference>
<dbReference type="FunFam" id="1.10.1170.10:FF:000002">
    <property type="entry name" value="Baculoviral IAP repeat containing 7"/>
    <property type="match status" value="2"/>
</dbReference>
<evidence type="ECO:0000256" key="5">
    <source>
        <dbReference type="ARBA" id="ARBA00012483"/>
    </source>
</evidence>
<evidence type="ECO:0000256" key="14">
    <source>
        <dbReference type="ARBA" id="ARBA00023242"/>
    </source>
</evidence>
<dbReference type="InterPro" id="IPR013083">
    <property type="entry name" value="Znf_RING/FYVE/PHD"/>
</dbReference>
<dbReference type="Pfam" id="PF00619">
    <property type="entry name" value="CARD"/>
    <property type="match status" value="2"/>
</dbReference>
<feature type="domain" description="CARD" evidence="19">
    <location>
        <begin position="661"/>
        <end position="751"/>
    </location>
</feature>
<dbReference type="Gene3D" id="3.30.40.10">
    <property type="entry name" value="Zinc/RING finger domain, C3HC4 (zinc finger)"/>
    <property type="match status" value="1"/>
</dbReference>
<evidence type="ECO:0000256" key="16">
    <source>
        <dbReference type="SAM" id="Coils"/>
    </source>
</evidence>
<dbReference type="PROSITE" id="PS50089">
    <property type="entry name" value="ZF_RING_2"/>
    <property type="match status" value="2"/>
</dbReference>
<organism evidence="20 21">
    <name type="scientific">Galemys pyrenaicus</name>
    <name type="common">Iberian desman</name>
    <name type="synonym">Pyrenean desman</name>
    <dbReference type="NCBI Taxonomy" id="202257"/>
    <lineage>
        <taxon>Eukaryota</taxon>
        <taxon>Metazoa</taxon>
        <taxon>Chordata</taxon>
        <taxon>Craniata</taxon>
        <taxon>Vertebrata</taxon>
        <taxon>Euteleostomi</taxon>
        <taxon>Mammalia</taxon>
        <taxon>Eutheria</taxon>
        <taxon>Laurasiatheria</taxon>
        <taxon>Eulipotyphla</taxon>
        <taxon>Talpidae</taxon>
        <taxon>Galemys</taxon>
    </lineage>
</organism>
<dbReference type="SUPFAM" id="SSF47986">
    <property type="entry name" value="DEATH domain"/>
    <property type="match status" value="2"/>
</dbReference>
<keyword evidence="13" id="KW-0862">Zinc</keyword>
<evidence type="ECO:0000313" key="20">
    <source>
        <dbReference type="EMBL" id="KAG8523257.1"/>
    </source>
</evidence>
<dbReference type="FunFam" id="1.10.8.10:FF:000035">
    <property type="entry name" value="baculoviral IAP repeat-containing protein 2"/>
    <property type="match status" value="1"/>
</dbReference>
<feature type="coiled-coil region" evidence="16">
    <location>
        <begin position="1248"/>
        <end position="1275"/>
    </location>
</feature>
<name>A0A8J6ATA4_GALPY</name>
<comment type="caution">
    <text evidence="20">The sequence shown here is derived from an EMBL/GenBank/DDBJ whole genome shotgun (WGS) entry which is preliminary data.</text>
</comment>
<dbReference type="PANTHER" id="PTHR10044">
    <property type="entry name" value="INHIBITOR OF APOPTOSIS"/>
    <property type="match status" value="1"/>
</dbReference>
<feature type="non-terminal residue" evidence="20">
    <location>
        <position position="1"/>
    </location>
</feature>
<dbReference type="InterPro" id="IPR001841">
    <property type="entry name" value="Znf_RING"/>
</dbReference>
<dbReference type="InterPro" id="IPR048875">
    <property type="entry name" value="BIRC2-3-like_UBA"/>
</dbReference>
<keyword evidence="14" id="KW-0539">Nucleus</keyword>
<accession>A0A8J6ATA4</accession>
<dbReference type="Gene3D" id="1.10.8.10">
    <property type="entry name" value="DNA helicase RuvA subunit, C-terminal domain"/>
    <property type="match status" value="2"/>
</dbReference>
<evidence type="ECO:0000256" key="9">
    <source>
        <dbReference type="ARBA" id="ARBA00022723"/>
    </source>
</evidence>
<sequence length="1576" mass="177179">MVGSANMVQGHCEALPILAANSQLVRVREKFHTFRISPDYELYGIAHLCCVHEWRQEIQVNSRNPPVPLKCTALYKIAQIYHVIKVSSDRTVAPRPVSKCHSEEPARLSGLWKVPRGPGPRRGEVSAVSAAGVPLSDEESTARGTAGGGRGAGRSRGGACSFKRPRQPPGRAAQCHQEAQVPTSRRATSARAPQGAELGAARVRARVCVRACAAPPPAACNAGRSWGCSWLGLSGTAAGARRAGGTVTPQASRPGLGSGPAAQWVRVDREWALRATLRCRLVEKSEFLSNLMKSANTFELKYDFSCELFRISTYSTFPAGVPVSERSLARAGFYYTGVNDKVKCFCCGLMLDNWKHGDSPIGKHKKLYPSCSFLQNLNSAHIYTFHTFITSKFAKQWIFQRFLFKLSIHFCNLWTKSGFSHLEDKVACFACGGKLSNWEPKDDAKSEHLRHFPNCPFVENQFQDTSYIVANLSMQTLAARMKTFCNWPANAPVHPEELASAGFYYTGHSDDVKCFCCDGGLRCWESGDDPWVEHAKWFPRCEFLIRVKGQEFTSQVQANYPHLLEQLLSTSENPEDENAESPIIHFGPGENHAEDAVMMDTPVVKAAMDMGFSRRLVKLTVQSKILTAGENYKTVNDLVVDLLDAEEEIWEEEKERATEEKESDDLLLIRKNRMALFQHLTCVLPVLDSLLTARVISEQEHDIIRHKTQISLQAREVIDTILVKGNFAATIFKSALQETDPTLYKHLFVDRDIKYIPTEDVSDLSMEEQLRRLQEERTCKVCMDKEVSIVFIPCGHLVVCKDCASSLRKCPICRGTIKEVKSLMYKTTSQRLVLGSSCQKIKNIMEDSTLLSNWTNDNKQKMKYDFSCELYRMSTYSTFPAGVPVSERSLARAGFYYTGVIDKVKCFCCGLMLDNWKQGDNPIEKHKQLYPSCSFIQNLLSVTNLEFTSKNNSLVRTNSAQLLSPTLEHSGSSYSNPSLNPINSRTVEDFSPLRTNLYSYAMSTEEARFLTYHTWPLTFLSPSELARAGFYYLGPGDRVACFACGGTLSNWEPKDDAISEHRRHFPNCPFLENSLGMLRFSISNLSMQTHAARLRTFTHWPSSVPVRPEQLASAGFYCVGRNDDVKCFCCDGGLRCWESGDDPWLEHAKWFPRCEFLIRMKGQDFVEEVQARYPHLLEQLLSTSDTPEEENADPPIIHFGPGENHTEDAVMMNTPVVKSALEMGFNRSLVKQTVQSKILSTGENYKTVNDIVSALLNAKDEKKEEEKEKQTEERASDDLSLIRRNRMALFQQLTCVLPILDHLLKANIINKQEHDIIKQKTQIPLQARELIDTVLVKGNAAANIFKNCLKEIDSALYKNLFVEKNMKYVPTEDVSGTTKLRLISNMYLFFFFKWEKLNFIVFLHLLLGLSLEEQLRRLQEERTCKVCMDKEVSIVFIPCGHLVVCQECAPSLRKCPICRGIIKGTHKNIKNIGVSEETLKILLKTWLAHLSNLCCVALVEVVLDVIGFTVVVVPFFGTEETVVVDDLVEGSMDFLVVLVPFFEEAGVVDSFTVVLVLFPDFKETAFDCVTVLSLAG</sequence>
<evidence type="ECO:0000259" key="18">
    <source>
        <dbReference type="PROSITE" id="PS50089"/>
    </source>
</evidence>
<dbReference type="GO" id="GO:0043066">
    <property type="term" value="P:negative regulation of apoptotic process"/>
    <property type="evidence" value="ECO:0007669"/>
    <property type="project" value="TreeGrafter"/>
</dbReference>
<reference evidence="20" key="1">
    <citation type="journal article" date="2021" name="Evol. Appl.">
        <title>The genome of the Pyrenean desman and the effects of bottlenecks and inbreeding on the genomic landscape of an endangered species.</title>
        <authorList>
            <person name="Escoda L."/>
            <person name="Castresana J."/>
        </authorList>
    </citation>
    <scope>NUCLEOTIDE SEQUENCE</scope>
    <source>
        <strain evidence="20">IBE-C5619</strain>
    </source>
</reference>
<dbReference type="GO" id="GO:0031398">
    <property type="term" value="P:positive regulation of protein ubiquitination"/>
    <property type="evidence" value="ECO:0007669"/>
    <property type="project" value="TreeGrafter"/>
</dbReference>
<dbReference type="Pfam" id="PF00653">
    <property type="entry name" value="BIR"/>
    <property type="match status" value="6"/>
</dbReference>